<dbReference type="SUPFAM" id="SSF54495">
    <property type="entry name" value="UBC-like"/>
    <property type="match status" value="1"/>
</dbReference>
<dbReference type="InterPro" id="IPR006575">
    <property type="entry name" value="RWD_dom"/>
</dbReference>
<evidence type="ECO:0000313" key="10">
    <source>
        <dbReference type="Proteomes" id="UP000886520"/>
    </source>
</evidence>
<comment type="similarity">
    <text evidence="2">Belongs to the IMPACT family.</text>
</comment>
<evidence type="ECO:0000256" key="1">
    <source>
        <dbReference type="ARBA" id="ARBA00004496"/>
    </source>
</evidence>
<dbReference type="GO" id="GO:0005737">
    <property type="term" value="C:cytoplasm"/>
    <property type="evidence" value="ECO:0007669"/>
    <property type="project" value="UniProtKB-SubCell"/>
</dbReference>
<evidence type="ECO:0000256" key="2">
    <source>
        <dbReference type="ARBA" id="ARBA00007665"/>
    </source>
</evidence>
<name>A0A9D4U782_ADICA</name>
<dbReference type="Pfam" id="PF01205">
    <property type="entry name" value="Impact_N"/>
    <property type="match status" value="1"/>
</dbReference>
<dbReference type="InterPro" id="IPR020568">
    <property type="entry name" value="Ribosomal_Su5_D2-typ_SF"/>
</dbReference>
<feature type="region of interest" description="Disordered" evidence="7">
    <location>
        <begin position="337"/>
        <end position="360"/>
    </location>
</feature>
<dbReference type="GO" id="GO:0140469">
    <property type="term" value="P:GCN2-mediated signaling"/>
    <property type="evidence" value="ECO:0007669"/>
    <property type="project" value="TreeGrafter"/>
</dbReference>
<accession>A0A9D4U782</accession>
<dbReference type="Proteomes" id="UP000886520">
    <property type="component" value="Chromosome 22"/>
</dbReference>
<gene>
    <name evidence="9" type="ORF">GOP47_0023166</name>
</gene>
<comment type="subcellular location">
    <subcellularLocation>
        <location evidence="1">Cytoplasm</location>
    </subcellularLocation>
</comment>
<dbReference type="CDD" id="cd23821">
    <property type="entry name" value="RWD_IMPACT"/>
    <property type="match status" value="1"/>
</dbReference>
<dbReference type="AlphaFoldDB" id="A0A9D4U782"/>
<dbReference type="GO" id="GO:0006446">
    <property type="term" value="P:regulation of translational initiation"/>
    <property type="evidence" value="ECO:0007669"/>
    <property type="project" value="TreeGrafter"/>
</dbReference>
<keyword evidence="6" id="KW-0346">Stress response</keyword>
<dbReference type="SUPFAM" id="SSF54211">
    <property type="entry name" value="Ribosomal protein S5 domain 2-like"/>
    <property type="match status" value="1"/>
</dbReference>
<proteinExistence type="inferred from homology"/>
<evidence type="ECO:0000256" key="5">
    <source>
        <dbReference type="ARBA" id="ARBA00022845"/>
    </source>
</evidence>
<reference evidence="9" key="1">
    <citation type="submission" date="2021-01" db="EMBL/GenBank/DDBJ databases">
        <title>Adiantum capillus-veneris genome.</title>
        <authorList>
            <person name="Fang Y."/>
            <person name="Liao Q."/>
        </authorList>
    </citation>
    <scope>NUCLEOTIDE SEQUENCE</scope>
    <source>
        <strain evidence="9">H3</strain>
        <tissue evidence="9">Leaf</tissue>
    </source>
</reference>
<dbReference type="EMBL" id="JABFUD020000022">
    <property type="protein sequence ID" value="KAI5062627.1"/>
    <property type="molecule type" value="Genomic_DNA"/>
</dbReference>
<evidence type="ECO:0000256" key="6">
    <source>
        <dbReference type="ARBA" id="ARBA00023016"/>
    </source>
</evidence>
<dbReference type="PANTHER" id="PTHR16301:SF25">
    <property type="entry name" value="PROTEIN IMPACT"/>
    <property type="match status" value="1"/>
</dbReference>
<evidence type="ECO:0000313" key="9">
    <source>
        <dbReference type="EMBL" id="KAI5062627.1"/>
    </source>
</evidence>
<sequence length="360" mass="40252">MEAADAAENRAAQSDEAEVLKSIYGEDCEFQDDNSYEVCELLCVWGSLHYMILVRPSEDGGILPLRLCIYFPESYPATSEPVVEMEAPWLQSEMRQKLSRELHIIHQENTGSVIVFTWVEWIKEQVWLWEEARSWSLGHSDCHISKMEHDFEDLAVNIDHIEGSHLAGRTKVAQLPKDLKCKGVPVGKLEEKTSDELDTKELEELDIILGITHGAPFTEKRSTFQAHLACVNSVDQVETVMEALLRNRKIAGATHNIMAYRINIPEKGTVLQDCDDDGETAAGGRLLHLLQIIDAINVVVVVSRWFGGILLGPDRFKHINNAARSLLNACGYIKATGQSGASNEKPKSQSKAVGYKGKRR</sequence>
<keyword evidence="10" id="KW-1185">Reference proteome</keyword>
<feature type="domain" description="RWD" evidence="8">
    <location>
        <begin position="15"/>
        <end position="129"/>
    </location>
</feature>
<dbReference type="SMART" id="SM00591">
    <property type="entry name" value="RWD"/>
    <property type="match status" value="1"/>
</dbReference>
<dbReference type="Gene3D" id="3.10.110.10">
    <property type="entry name" value="Ubiquitin Conjugating Enzyme"/>
    <property type="match status" value="1"/>
</dbReference>
<dbReference type="OrthoDB" id="2019251at2759"/>
<keyword evidence="4" id="KW-0678">Repressor</keyword>
<keyword evidence="5" id="KW-0810">Translation regulation</keyword>
<dbReference type="InterPro" id="IPR036956">
    <property type="entry name" value="Impact_N_sf"/>
</dbReference>
<dbReference type="PANTHER" id="PTHR16301">
    <property type="entry name" value="IMPACT-RELATED"/>
    <property type="match status" value="1"/>
</dbReference>
<organism evidence="9 10">
    <name type="scientific">Adiantum capillus-veneris</name>
    <name type="common">Maidenhair fern</name>
    <dbReference type="NCBI Taxonomy" id="13818"/>
    <lineage>
        <taxon>Eukaryota</taxon>
        <taxon>Viridiplantae</taxon>
        <taxon>Streptophyta</taxon>
        <taxon>Embryophyta</taxon>
        <taxon>Tracheophyta</taxon>
        <taxon>Polypodiopsida</taxon>
        <taxon>Polypodiidae</taxon>
        <taxon>Polypodiales</taxon>
        <taxon>Pteridineae</taxon>
        <taxon>Pteridaceae</taxon>
        <taxon>Vittarioideae</taxon>
        <taxon>Adiantum</taxon>
    </lineage>
</organism>
<dbReference type="InterPro" id="IPR023582">
    <property type="entry name" value="Impact"/>
</dbReference>
<evidence type="ECO:0000256" key="7">
    <source>
        <dbReference type="SAM" id="MobiDB-lite"/>
    </source>
</evidence>
<evidence type="ECO:0000259" key="8">
    <source>
        <dbReference type="PROSITE" id="PS50908"/>
    </source>
</evidence>
<dbReference type="InterPro" id="IPR016135">
    <property type="entry name" value="UBQ-conjugating_enzyme/RWD"/>
</dbReference>
<dbReference type="InterPro" id="IPR001498">
    <property type="entry name" value="Impact_N"/>
</dbReference>
<keyword evidence="3" id="KW-0963">Cytoplasm</keyword>
<evidence type="ECO:0000256" key="3">
    <source>
        <dbReference type="ARBA" id="ARBA00022490"/>
    </source>
</evidence>
<dbReference type="Gene3D" id="3.30.230.30">
    <property type="entry name" value="Impact, N-terminal domain"/>
    <property type="match status" value="1"/>
</dbReference>
<comment type="caution">
    <text evidence="9">The sequence shown here is derived from an EMBL/GenBank/DDBJ whole genome shotgun (WGS) entry which is preliminary data.</text>
</comment>
<dbReference type="Pfam" id="PF05773">
    <property type="entry name" value="RWD"/>
    <property type="match status" value="1"/>
</dbReference>
<protein>
    <recommendedName>
        <fullName evidence="8">RWD domain-containing protein</fullName>
    </recommendedName>
</protein>
<evidence type="ECO:0000256" key="4">
    <source>
        <dbReference type="ARBA" id="ARBA00022491"/>
    </source>
</evidence>
<dbReference type="PROSITE" id="PS50908">
    <property type="entry name" value="RWD"/>
    <property type="match status" value="1"/>
</dbReference>